<evidence type="ECO:0000313" key="3">
    <source>
        <dbReference type="EMBL" id="WZO32416.1"/>
    </source>
</evidence>
<keyword evidence="1" id="KW-0812">Transmembrane</keyword>
<feature type="transmembrane region" description="Helical" evidence="1">
    <location>
        <begin position="86"/>
        <end position="103"/>
    </location>
</feature>
<dbReference type="AlphaFoldDB" id="A0AAU6S680"/>
<evidence type="ECO:0000256" key="1">
    <source>
        <dbReference type="SAM" id="Phobius"/>
    </source>
</evidence>
<accession>A0AAU6S680</accession>
<dbReference type="RefSeq" id="WP_349427052.1">
    <property type="nucleotide sequence ID" value="NZ_CP151632.1"/>
</dbReference>
<reference evidence="3" key="1">
    <citation type="submission" date="2024-04" db="EMBL/GenBank/DDBJ databases">
        <authorList>
            <person name="Roder T."/>
            <person name="Oberhansli S."/>
            <person name="Kreuzer M."/>
        </authorList>
    </citation>
    <scope>NUCLEOTIDE SEQUENCE</scope>
    <source>
        <strain evidence="3">LWS13-1.2</strain>
    </source>
</reference>
<dbReference type="InterPro" id="IPR025508">
    <property type="entry name" value="DUF4395"/>
</dbReference>
<feature type="transmembrane region" description="Helical" evidence="1">
    <location>
        <begin position="24"/>
        <end position="41"/>
    </location>
</feature>
<feature type="transmembrane region" description="Helical" evidence="1">
    <location>
        <begin position="53"/>
        <end position="74"/>
    </location>
</feature>
<dbReference type="Pfam" id="PF14340">
    <property type="entry name" value="DUF4395"/>
    <property type="match status" value="1"/>
</dbReference>
<dbReference type="EMBL" id="CP151632">
    <property type="protein sequence ID" value="WZO32416.1"/>
    <property type="molecule type" value="Genomic_DNA"/>
</dbReference>
<keyword evidence="1" id="KW-0472">Membrane</keyword>
<feature type="transmembrane region" description="Helical" evidence="1">
    <location>
        <begin position="166"/>
        <end position="189"/>
    </location>
</feature>
<gene>
    <name evidence="3" type="ORF">MRBLWS13_000003</name>
</gene>
<feature type="domain" description="DUF4395" evidence="2">
    <location>
        <begin position="17"/>
        <end position="191"/>
    </location>
</feature>
<keyword evidence="1" id="KW-1133">Transmembrane helix</keyword>
<evidence type="ECO:0000259" key="2">
    <source>
        <dbReference type="Pfam" id="PF14340"/>
    </source>
</evidence>
<organism evidence="3">
    <name type="scientific">Microbacterium sp. LWS13-1.2</name>
    <dbReference type="NCBI Taxonomy" id="3135264"/>
    <lineage>
        <taxon>Bacteria</taxon>
        <taxon>Bacillati</taxon>
        <taxon>Actinomycetota</taxon>
        <taxon>Actinomycetes</taxon>
        <taxon>Micrococcales</taxon>
        <taxon>Microbacteriaceae</taxon>
        <taxon>Microbacterium</taxon>
    </lineage>
</organism>
<sequence>MSERADAAAGRRPQRGIDPRGPRFVAGITALLLLIDVFLGLTGLSTAQLGDTLAFGFVGSVDFAFVAGHPAWLITFASPAQRFLDPAFLLLLVIALLFLWGVLSPRTAPWGALYRTVVAPRLAPPTELEDPRPPRFAQGVGLLVSVIGLALHLLGVPWALTIAAAAAFVAAFLNAVFGLCLGCQLYLLLQRAGIVGRARPASA</sequence>
<proteinExistence type="predicted"/>
<protein>
    <submittedName>
        <fullName evidence="3">DUF4395 domain-containing protein</fullName>
    </submittedName>
</protein>
<name>A0AAU6S680_9MICO</name>
<feature type="transmembrane region" description="Helical" evidence="1">
    <location>
        <begin position="140"/>
        <end position="160"/>
    </location>
</feature>